<dbReference type="EMBL" id="PUGF01000009">
    <property type="protein sequence ID" value="PRC93035.1"/>
    <property type="molecule type" value="Genomic_DNA"/>
</dbReference>
<reference evidence="1 2" key="1">
    <citation type="submission" date="2018-02" db="EMBL/GenBank/DDBJ databases">
        <title>Solimicrobium silvestre gen. nov., sp. nov., isolated from alpine forest soil.</title>
        <authorList>
            <person name="Margesin R."/>
            <person name="Albuquerque L."/>
            <person name="Zhang D.-C."/>
            <person name="Froufe H.J.C."/>
            <person name="Severino R."/>
            <person name="Roxo I."/>
            <person name="Egas C."/>
            <person name="Da Costa M.S."/>
        </authorList>
    </citation>
    <scope>NUCLEOTIDE SEQUENCE [LARGE SCALE GENOMIC DNA]</scope>
    <source>
        <strain evidence="1 2">S20-91</strain>
    </source>
</reference>
<gene>
    <name evidence="1" type="ORF">S2091_2121</name>
</gene>
<comment type="caution">
    <text evidence="1">The sequence shown here is derived from an EMBL/GenBank/DDBJ whole genome shotgun (WGS) entry which is preliminary data.</text>
</comment>
<dbReference type="AlphaFoldDB" id="A0A2S9GZ75"/>
<evidence type="ECO:0000313" key="1">
    <source>
        <dbReference type="EMBL" id="PRC93035.1"/>
    </source>
</evidence>
<sequence length="101" mass="11275">MDKQSDLGRELTCPTQRIQYRDQAIGENMNTATLNIPTGAALEREIDNAEAQLHDELIRKTISERMAIANDQQTVFVTHENAFTASQARLLSKLAGNFNAK</sequence>
<name>A0A2S9GZ75_9BURK</name>
<evidence type="ECO:0000313" key="2">
    <source>
        <dbReference type="Proteomes" id="UP000237839"/>
    </source>
</evidence>
<protein>
    <submittedName>
        <fullName evidence="1">Uncharacterized protein</fullName>
    </submittedName>
</protein>
<organism evidence="1 2">
    <name type="scientific">Solimicrobium silvestre</name>
    <dbReference type="NCBI Taxonomy" id="2099400"/>
    <lineage>
        <taxon>Bacteria</taxon>
        <taxon>Pseudomonadati</taxon>
        <taxon>Pseudomonadota</taxon>
        <taxon>Betaproteobacteria</taxon>
        <taxon>Burkholderiales</taxon>
        <taxon>Oxalobacteraceae</taxon>
        <taxon>Solimicrobium</taxon>
    </lineage>
</organism>
<keyword evidence="2" id="KW-1185">Reference proteome</keyword>
<accession>A0A2S9GZ75</accession>
<dbReference type="Proteomes" id="UP000237839">
    <property type="component" value="Unassembled WGS sequence"/>
</dbReference>
<proteinExistence type="predicted"/>